<organism evidence="3 4">
    <name type="scientific">Deinandra increscens subsp. villosa</name>
    <dbReference type="NCBI Taxonomy" id="3103831"/>
    <lineage>
        <taxon>Eukaryota</taxon>
        <taxon>Viridiplantae</taxon>
        <taxon>Streptophyta</taxon>
        <taxon>Embryophyta</taxon>
        <taxon>Tracheophyta</taxon>
        <taxon>Spermatophyta</taxon>
        <taxon>Magnoliopsida</taxon>
        <taxon>eudicotyledons</taxon>
        <taxon>Gunneridae</taxon>
        <taxon>Pentapetalae</taxon>
        <taxon>asterids</taxon>
        <taxon>campanulids</taxon>
        <taxon>Asterales</taxon>
        <taxon>Asteraceae</taxon>
        <taxon>Asteroideae</taxon>
        <taxon>Heliantheae alliance</taxon>
        <taxon>Madieae</taxon>
        <taxon>Madiinae</taxon>
        <taxon>Deinandra</taxon>
    </lineage>
</organism>
<feature type="region of interest" description="Disordered" evidence="2">
    <location>
        <begin position="93"/>
        <end position="126"/>
    </location>
</feature>
<reference evidence="3 4" key="1">
    <citation type="submission" date="2024-04" db="EMBL/GenBank/DDBJ databases">
        <title>The reference genome of an endangered Asteraceae, Deinandra increscens subsp. villosa, native to the Central Coast of California.</title>
        <authorList>
            <person name="Guilliams M."/>
            <person name="Hasenstab-Lehman K."/>
            <person name="Meyer R."/>
            <person name="Mcevoy S."/>
        </authorList>
    </citation>
    <scope>NUCLEOTIDE SEQUENCE [LARGE SCALE GENOMIC DNA]</scope>
    <source>
        <tissue evidence="3">Leaf</tissue>
    </source>
</reference>
<comment type="caution">
    <text evidence="3">The sequence shown here is derived from an EMBL/GenBank/DDBJ whole genome shotgun (WGS) entry which is preliminary data.</text>
</comment>
<dbReference type="AlphaFoldDB" id="A0AAP0GXC9"/>
<protein>
    <submittedName>
        <fullName evidence="3">Uncharacterized protein</fullName>
    </submittedName>
</protein>
<proteinExistence type="predicted"/>
<name>A0AAP0GXC9_9ASTR</name>
<evidence type="ECO:0000313" key="3">
    <source>
        <dbReference type="EMBL" id="KAK9063912.1"/>
    </source>
</evidence>
<keyword evidence="4" id="KW-1185">Reference proteome</keyword>
<sequence>MKQSVSGGGRGGGGKLRLPTEEEVEVAEILLTLPRIVAKSEILHRYSFAWGPKKKRSALISQTESSPSPLTLPLTKRPVVEKKLTAVEADKSPSTSLCFLPSGSGSDGGGENPKLKTKTTSSGKKKLKRKLMDDLMELYNKKLQEKENLLREKEAMNARYQKLTSKNLKLKAIMQQVNYSKDYQQPQITMFAPPPEHCQQVVAVHGGGRFGMFNQIDPRVKILEGESYEYVVGSQPLDRSRYLMMDDDQRVRAAAANRKKRIMRMKENKNTMLGLKLASRACR</sequence>
<keyword evidence="1" id="KW-0175">Coiled coil</keyword>
<dbReference type="EMBL" id="JBCNJP010000018">
    <property type="protein sequence ID" value="KAK9063912.1"/>
    <property type="molecule type" value="Genomic_DNA"/>
</dbReference>
<accession>A0AAP0GXC9</accession>
<dbReference type="Proteomes" id="UP001408789">
    <property type="component" value="Unassembled WGS sequence"/>
</dbReference>
<evidence type="ECO:0000313" key="4">
    <source>
        <dbReference type="Proteomes" id="UP001408789"/>
    </source>
</evidence>
<evidence type="ECO:0000256" key="2">
    <source>
        <dbReference type="SAM" id="MobiDB-lite"/>
    </source>
</evidence>
<feature type="coiled-coil region" evidence="1">
    <location>
        <begin position="132"/>
        <end position="166"/>
    </location>
</feature>
<evidence type="ECO:0000256" key="1">
    <source>
        <dbReference type="SAM" id="Coils"/>
    </source>
</evidence>
<gene>
    <name evidence="3" type="ORF">SSX86_017784</name>
</gene>
<dbReference type="PANTHER" id="PTHR37614:SF2">
    <property type="entry name" value="OS02G0121400 PROTEIN"/>
    <property type="match status" value="1"/>
</dbReference>
<dbReference type="PANTHER" id="PTHR37614">
    <property type="entry name" value="OS02G0121400 PROTEIN"/>
    <property type="match status" value="1"/>
</dbReference>